<dbReference type="PANTHER" id="PTHR37850">
    <property type="entry name" value="STRU PROTEIN"/>
    <property type="match status" value="1"/>
</dbReference>
<dbReference type="SUPFAM" id="SSF51735">
    <property type="entry name" value="NAD(P)-binding Rossmann-fold domains"/>
    <property type="match status" value="1"/>
</dbReference>
<dbReference type="Proteomes" id="UP000179072">
    <property type="component" value="Unassembled WGS sequence"/>
</dbReference>
<feature type="transmembrane region" description="Helical" evidence="1">
    <location>
        <begin position="18"/>
        <end position="40"/>
    </location>
</feature>
<evidence type="ECO:0000313" key="3">
    <source>
        <dbReference type="EMBL" id="OGK43975.1"/>
    </source>
</evidence>
<keyword evidence="1" id="KW-1133">Transmembrane helix</keyword>
<evidence type="ECO:0000313" key="4">
    <source>
        <dbReference type="Proteomes" id="UP000179072"/>
    </source>
</evidence>
<keyword evidence="1" id="KW-0472">Membrane</keyword>
<comment type="caution">
    <text evidence="3">The sequence shown here is derived from an EMBL/GenBank/DDBJ whole genome shotgun (WGS) entry which is preliminary data.</text>
</comment>
<organism evidence="3 4">
    <name type="scientific">Candidatus Roizmanbacteria bacterium RIFCSPLOWO2_01_FULL_38_11</name>
    <dbReference type="NCBI Taxonomy" id="1802060"/>
    <lineage>
        <taxon>Bacteria</taxon>
        <taxon>Candidatus Roizmaniibacteriota</taxon>
    </lineage>
</organism>
<protein>
    <recommendedName>
        <fullName evidence="2">Oxidoreductase DRL-like catalytic domain-containing protein</fullName>
    </recommendedName>
</protein>
<dbReference type="Pfam" id="PF21135">
    <property type="entry name" value="DRL_cat"/>
    <property type="match status" value="1"/>
</dbReference>
<dbReference type="Gene3D" id="3.40.50.720">
    <property type="entry name" value="NAD(P)-binding Rossmann-like Domain"/>
    <property type="match status" value="1"/>
</dbReference>
<dbReference type="STRING" id="1802060.A2957_02750"/>
<feature type="domain" description="Oxidoreductase DRL-like catalytic" evidence="2">
    <location>
        <begin position="154"/>
        <end position="313"/>
    </location>
</feature>
<sequence length="418" mass="46124">MYGYIYSSLSQRKDPIDIIIIGLGFMGFGFLSGIAHIPGLRIPLIISRRPQETVDFLIDKGFNAVVEDDSKKIKDNAQKGLISVSSNLDLISTYENKYVIEMTGTVNYGAQAALATLNSGKHLITMNPELQSTLGTQLKEIADTKKLNITDVYGDQPGSLARLMYHSKMMGFRPIVAGNMKRYRDNYATQEKMKKWAEDKGLAVRQTVSFTDGTKQAIEMTLVANYFGMDILRPGMKGIQVDNIRDTLDAFKDEAIPDEGIVDYAIGINLFPGVFVIAEHTSPHQQKYLKYLNMGDGPRYVLFDAYHLCHLEVANTIAQLELTGKESVNNGSKPTTSTIAYAKQDLNIGDVIDGIGGDMVRGDIVRFEDGKNSVPVGLSEGALVIKNISKDSPIDLQSVKLPNNTATKLWKGEHVETE</sequence>
<dbReference type="InterPro" id="IPR048423">
    <property type="entry name" value="DRL_cat"/>
</dbReference>
<keyword evidence="1" id="KW-0812">Transmembrane</keyword>
<reference evidence="3 4" key="1">
    <citation type="journal article" date="2016" name="Nat. Commun.">
        <title>Thousands of microbial genomes shed light on interconnected biogeochemical processes in an aquifer system.</title>
        <authorList>
            <person name="Anantharaman K."/>
            <person name="Brown C.T."/>
            <person name="Hug L.A."/>
            <person name="Sharon I."/>
            <person name="Castelle C.J."/>
            <person name="Probst A.J."/>
            <person name="Thomas B.C."/>
            <person name="Singh A."/>
            <person name="Wilkins M.J."/>
            <person name="Karaoz U."/>
            <person name="Brodie E.L."/>
            <person name="Williams K.H."/>
            <person name="Hubbard S.S."/>
            <person name="Banfield J.F."/>
        </authorList>
    </citation>
    <scope>NUCLEOTIDE SEQUENCE [LARGE SCALE GENOMIC DNA]</scope>
</reference>
<name>A0A1F7IKU2_9BACT</name>
<dbReference type="AlphaFoldDB" id="A0A1F7IKU2"/>
<accession>A0A1F7IKU2</accession>
<dbReference type="EMBL" id="MGAK01000027">
    <property type="protein sequence ID" value="OGK43975.1"/>
    <property type="molecule type" value="Genomic_DNA"/>
</dbReference>
<dbReference type="InterPro" id="IPR036291">
    <property type="entry name" value="NAD(P)-bd_dom_sf"/>
</dbReference>
<evidence type="ECO:0000259" key="2">
    <source>
        <dbReference type="Pfam" id="PF21135"/>
    </source>
</evidence>
<proteinExistence type="predicted"/>
<evidence type="ECO:0000256" key="1">
    <source>
        <dbReference type="SAM" id="Phobius"/>
    </source>
</evidence>
<dbReference type="PANTHER" id="PTHR37850:SF1">
    <property type="entry name" value="SAF DOMAIN PROTEIN"/>
    <property type="match status" value="1"/>
</dbReference>
<gene>
    <name evidence="3" type="ORF">A2957_02750</name>
</gene>